<dbReference type="EnsemblMetazoa" id="RPRC011543-RA">
    <property type="protein sequence ID" value="RPRC011543-PA"/>
    <property type="gene ID" value="RPRC011543"/>
</dbReference>
<evidence type="ECO:0000313" key="14">
    <source>
        <dbReference type="EnsemblMetazoa" id="RPRC011543-PA"/>
    </source>
</evidence>
<feature type="compositionally biased region" description="Acidic residues" evidence="12">
    <location>
        <begin position="753"/>
        <end position="775"/>
    </location>
</feature>
<dbReference type="GO" id="GO:0030665">
    <property type="term" value="C:clathrin-coated vesicle membrane"/>
    <property type="evidence" value="ECO:0007669"/>
    <property type="project" value="UniProtKB-SubCell"/>
</dbReference>
<evidence type="ECO:0000256" key="12">
    <source>
        <dbReference type="SAM" id="MobiDB-lite"/>
    </source>
</evidence>
<dbReference type="InterPro" id="IPR056314">
    <property type="entry name" value="AP3B1/2_C"/>
</dbReference>
<dbReference type="GO" id="GO:0016192">
    <property type="term" value="P:vesicle-mediated transport"/>
    <property type="evidence" value="ECO:0007669"/>
    <property type="project" value="InterPro"/>
</dbReference>
<evidence type="ECO:0000256" key="10">
    <source>
        <dbReference type="ARBA" id="ARBA00023570"/>
    </source>
</evidence>
<dbReference type="HOGENOM" id="CLU_006320_3_1_1"/>
<dbReference type="GO" id="GO:0006886">
    <property type="term" value="P:intracellular protein transport"/>
    <property type="evidence" value="ECO:0007669"/>
    <property type="project" value="InterPro"/>
</dbReference>
<dbReference type="InterPro" id="IPR016024">
    <property type="entry name" value="ARM-type_fold"/>
</dbReference>
<evidence type="ECO:0000256" key="4">
    <source>
        <dbReference type="ARBA" id="ARBA00022448"/>
    </source>
</evidence>
<dbReference type="InterPro" id="IPR026740">
    <property type="entry name" value="AP3_beta"/>
</dbReference>
<evidence type="ECO:0000256" key="3">
    <source>
        <dbReference type="ARBA" id="ARBA00006613"/>
    </source>
</evidence>
<dbReference type="Pfam" id="PF01602">
    <property type="entry name" value="Adaptin_N"/>
    <property type="match status" value="1"/>
</dbReference>
<accession>T1I5H4</accession>
<dbReference type="Gene3D" id="1.25.10.10">
    <property type="entry name" value="Leucine-rich Repeat Variant"/>
    <property type="match status" value="1"/>
</dbReference>
<keyword evidence="6 11" id="KW-0653">Protein transport</keyword>
<evidence type="ECO:0000256" key="5">
    <source>
        <dbReference type="ARBA" id="ARBA00022553"/>
    </source>
</evidence>
<organism evidence="14 15">
    <name type="scientific">Rhodnius prolixus</name>
    <name type="common">Triatomid bug</name>
    <dbReference type="NCBI Taxonomy" id="13249"/>
    <lineage>
        <taxon>Eukaryota</taxon>
        <taxon>Metazoa</taxon>
        <taxon>Ecdysozoa</taxon>
        <taxon>Arthropoda</taxon>
        <taxon>Hexapoda</taxon>
        <taxon>Insecta</taxon>
        <taxon>Pterygota</taxon>
        <taxon>Neoptera</taxon>
        <taxon>Paraneoptera</taxon>
        <taxon>Hemiptera</taxon>
        <taxon>Heteroptera</taxon>
        <taxon>Panheteroptera</taxon>
        <taxon>Cimicomorpha</taxon>
        <taxon>Reduviidae</taxon>
        <taxon>Triatominae</taxon>
        <taxon>Rhodnius</taxon>
    </lineage>
</organism>
<dbReference type="GO" id="GO:0005794">
    <property type="term" value="C:Golgi apparatus"/>
    <property type="evidence" value="ECO:0007669"/>
    <property type="project" value="UniProtKB-SubCell"/>
</dbReference>
<dbReference type="PIRSF" id="PIRSF037096">
    <property type="entry name" value="AP3_complex_beta"/>
    <property type="match status" value="1"/>
</dbReference>
<dbReference type="GO" id="GO:0030123">
    <property type="term" value="C:AP-3 adaptor complex"/>
    <property type="evidence" value="ECO:0007669"/>
    <property type="project" value="UniProtKB-UniRule"/>
</dbReference>
<comment type="similarity">
    <text evidence="3 11">Belongs to the adaptor complexes large subunit family.</text>
</comment>
<proteinExistence type="inferred from homology"/>
<evidence type="ECO:0000313" key="15">
    <source>
        <dbReference type="Proteomes" id="UP000015103"/>
    </source>
</evidence>
<dbReference type="eggNOG" id="KOG1060">
    <property type="taxonomic scope" value="Eukaryota"/>
</dbReference>
<keyword evidence="9" id="KW-0968">Cytoplasmic vesicle</keyword>
<evidence type="ECO:0000256" key="11">
    <source>
        <dbReference type="PIRNR" id="PIRNR037096"/>
    </source>
</evidence>
<evidence type="ECO:0000256" key="7">
    <source>
        <dbReference type="ARBA" id="ARBA00023034"/>
    </source>
</evidence>
<dbReference type="AlphaFoldDB" id="T1I5H4"/>
<dbReference type="InterPro" id="IPR011989">
    <property type="entry name" value="ARM-like"/>
</dbReference>
<protein>
    <recommendedName>
        <fullName evidence="11">AP-3 complex subunit beta</fullName>
    </recommendedName>
</protein>
<feature type="region of interest" description="Disordered" evidence="12">
    <location>
        <begin position="636"/>
        <end position="789"/>
    </location>
</feature>
<dbReference type="Pfam" id="PF14796">
    <property type="entry name" value="AP3B1_C"/>
    <property type="match status" value="1"/>
</dbReference>
<dbReference type="InterPro" id="IPR026739">
    <property type="entry name" value="AP_beta"/>
</dbReference>
<reference evidence="14" key="1">
    <citation type="submission" date="2015-05" db="UniProtKB">
        <authorList>
            <consortium name="EnsemblMetazoa"/>
        </authorList>
    </citation>
    <scope>IDENTIFICATION</scope>
</reference>
<feature type="domain" description="AP-3 complex subunit beta C-terminal" evidence="13">
    <location>
        <begin position="793"/>
        <end position="932"/>
    </location>
</feature>
<feature type="compositionally biased region" description="Low complexity" evidence="12">
    <location>
        <begin position="727"/>
        <end position="738"/>
    </location>
</feature>
<dbReference type="SUPFAM" id="SSF48371">
    <property type="entry name" value="ARM repeat"/>
    <property type="match status" value="1"/>
</dbReference>
<dbReference type="InterPro" id="IPR029390">
    <property type="entry name" value="AP3B_C"/>
</dbReference>
<keyword evidence="7" id="KW-0333">Golgi apparatus</keyword>
<keyword evidence="4 11" id="KW-0813">Transport</keyword>
<dbReference type="OMA" id="HFLVRST"/>
<dbReference type="SMART" id="SM01355">
    <property type="entry name" value="AP3B1_C"/>
    <property type="match status" value="1"/>
</dbReference>
<feature type="compositionally biased region" description="Basic and acidic residues" evidence="12">
    <location>
        <begin position="739"/>
        <end position="748"/>
    </location>
</feature>
<evidence type="ECO:0000256" key="2">
    <source>
        <dbReference type="ARBA" id="ARBA00004555"/>
    </source>
</evidence>
<dbReference type="PANTHER" id="PTHR11134">
    <property type="entry name" value="ADAPTOR COMPLEX SUBUNIT BETA FAMILY MEMBER"/>
    <property type="match status" value="1"/>
</dbReference>
<evidence type="ECO:0000256" key="9">
    <source>
        <dbReference type="ARBA" id="ARBA00023329"/>
    </source>
</evidence>
<evidence type="ECO:0000256" key="6">
    <source>
        <dbReference type="ARBA" id="ARBA00022927"/>
    </source>
</evidence>
<keyword evidence="5" id="KW-0597">Phosphoprotein</keyword>
<dbReference type="EMBL" id="ACPB03014451">
    <property type="status" value="NOT_ANNOTATED_CDS"/>
    <property type="molecule type" value="Genomic_DNA"/>
</dbReference>
<dbReference type="InterPro" id="IPR002553">
    <property type="entry name" value="Clathrin/coatomer_adapt-like_N"/>
</dbReference>
<dbReference type="VEuPathDB" id="VectorBase:RPRC011543"/>
<dbReference type="Pfam" id="PF24080">
    <property type="entry name" value="AP3B1_C_2"/>
    <property type="match status" value="1"/>
</dbReference>
<evidence type="ECO:0000259" key="13">
    <source>
        <dbReference type="SMART" id="SM01355"/>
    </source>
</evidence>
<dbReference type="InParanoid" id="T1I5H4"/>
<evidence type="ECO:0000256" key="8">
    <source>
        <dbReference type="ARBA" id="ARBA00023136"/>
    </source>
</evidence>
<comment type="subcellular location">
    <subcellularLocation>
        <location evidence="1">Cytoplasmic vesicle</location>
        <location evidence="1">Clathrin-coated vesicle membrane</location>
        <topology evidence="1">Peripheral membrane protein</topology>
        <orientation evidence="1">Cytoplasmic side</orientation>
    </subcellularLocation>
    <subcellularLocation>
        <location evidence="2">Golgi apparatus</location>
    </subcellularLocation>
</comment>
<comment type="function">
    <text evidence="10">Subunit of non-clathrin- and clathrin-associated adaptor protein complex 3 (AP-3) that plays a role in protein sorting in the late-Golgi/trans-Golgi network (TGN) and/or endosomes. The AP complexes mediate both the recruitment of clathrin to membranes and the recognition of sorting signals within the cytosolic tails of transmembrane cargo molecules. AP-3 appears to be involved in the sorting of a subset of transmembrane proteins targeted to lysosomes and lysosome-related organelles. In concert with the BLOC-1 complex, AP-3 is required to target cargos into vesicles assembled at cell bodies for delivery into neurites and nerve terminals.</text>
</comment>
<dbReference type="STRING" id="13249.T1I5H4"/>
<name>T1I5H4_RHOPR</name>
<sequence>MANNGPYSNERPLAGSGDIDYAVDPASGGFFNSDYKKHDDLKQMLDANKDGLKLEAMKRIIGMVAKGRDASELFPAVVKNVVSKNIEVKKLVYVYLVRYAEEQQDLALLSISTFQRALKDPNQLIRASALRVLSSIRVPVIVPIVMLAIKDSASDMSPYVRKTAAHAIPKLYSLDPEQKDELVHVIEKLLSDKTTLVVGSAVCPEKISLIHKNYRKLCNLLVDVDEWGQVIIINMLTRYARTQFVDPNKDVSIYYVRLYSNIHGREEETDRPFYDDDDNDGDLKNKKIPFTIDPDHRLLLKNSKPLLQSRNASVVMAVAQLYHHLAPKSEVSLIAKSLIRLLRSYREVQSVVLNCIASISIERKGMFEPYLKSFFVRTSDPTHIKLLKLEILTNLATETSISVILREFQTYISSSDKEFVAAAIQAIGRCASNIKEVTDSCLSGLVSMLSNRDEAVVAESVIVIKKLLQSQPSRHRDIIRSMAKLVDTITVPAARASILWLLGEYSELVPTIAPDVLRKMAKSFINEEDIVKLQILNLSVKLYLTNPNQTQLLCQYVFSLARYDQNYDIRDRSRFLRQFIFPTNNENNLSTYSKKIFLATKPAPLLQSKFKDRENYQMGSLTHYINMRAAGYHDIPDFPEVAPDPAARNVSEPLPPSPLMTTPPKKQPKNKSFYSDSDSSPEDETESDGDNVEDDEEDDKDSSSEDSSEGDSESDTETESTPTAQVSFSSFLNSWRRSSSSDKEKSKQIMDGGESESDSDSSEVSSSDDSEDSDSSEEKPVSNMNNISSNKKVTSNLDLLLDLDDVVPNLPVMTPSYGGFLTPLTATPTTANVVGPSYIPVKAQEVLNKITGQGLSVEARFTRQPHLYSAKMTSVELKFINNSPTDIFEDIRVSSKILPSGIMLHDFAPLSRLLPQQYSIGNIGVEWNDSTQPVVFDICWNTGTAKISIRAPVGELVRAVRISHSLFIEEQAKLKGMNEHRAKVNIKDDLKNINQAVIQQANLYLLPNVEPDVYRFSGQTMSSKSLVLLTVKVSPTNTLEADVTLNCEKLVIGSMLLSEIKTALTA</sequence>
<evidence type="ECO:0000256" key="1">
    <source>
        <dbReference type="ARBA" id="ARBA00004145"/>
    </source>
</evidence>
<keyword evidence="8 11" id="KW-0472">Membrane</keyword>
<keyword evidence="15" id="KW-1185">Reference proteome</keyword>
<dbReference type="FunCoup" id="T1I5H4">
    <property type="interactions" value="782"/>
</dbReference>
<dbReference type="Proteomes" id="UP000015103">
    <property type="component" value="Unassembled WGS sequence"/>
</dbReference>
<feature type="compositionally biased region" description="Acidic residues" evidence="12">
    <location>
        <begin position="679"/>
        <end position="718"/>
    </location>
</feature>